<keyword evidence="4" id="KW-0067">ATP-binding</keyword>
<dbReference type="GeneID" id="43579116"/>
<sequence length="309" mass="34278">MSYHGNTIGLNEGSSSFESASTILYPTFSDLSVNLQMELAKSSGYTVRQLIIANIPVCFEACEIELKAIEELTASLRKSNFKASPPSSQKKEDLIIQIGSCGRRFWNNYIYKPIAGPKAIQLGYVFKFEKALDELLRVYINKTTPPVNLAAAQKAWVDTTPNILKVISQNAELARERAEGVRYIPGKRMAPMDPEKLDTVELGESLTFFQRLNQIALHVSPNPEFNIVFAMTQALSVGISSPNFFDGLTSGEVKTEVRSVLNEASKWASLMEGYFYNNPGGSFHRDILLTVLNNDKVSAAAREDPESHL</sequence>
<dbReference type="GO" id="GO:0016774">
    <property type="term" value="F:phosphotransferase activity, carboxyl group as acceptor"/>
    <property type="evidence" value="ECO:0007669"/>
    <property type="project" value="InterPro"/>
</dbReference>
<dbReference type="Proteomes" id="UP000398389">
    <property type="component" value="Unassembled WGS sequence"/>
</dbReference>
<evidence type="ECO:0000256" key="1">
    <source>
        <dbReference type="ARBA" id="ARBA00022679"/>
    </source>
</evidence>
<proteinExistence type="predicted"/>
<dbReference type="AlphaFoldDB" id="A0A5E8B5B0"/>
<reference evidence="5 6" key="1">
    <citation type="submission" date="2019-09" db="EMBL/GenBank/DDBJ databases">
        <authorList>
            <person name="Brejova B."/>
        </authorList>
    </citation>
    <scope>NUCLEOTIDE SEQUENCE [LARGE SCALE GENOMIC DNA]</scope>
</reference>
<evidence type="ECO:0000313" key="5">
    <source>
        <dbReference type="EMBL" id="VVT44080.1"/>
    </source>
</evidence>
<evidence type="ECO:0000256" key="2">
    <source>
        <dbReference type="ARBA" id="ARBA00022741"/>
    </source>
</evidence>
<evidence type="ECO:0000256" key="3">
    <source>
        <dbReference type="ARBA" id="ARBA00022777"/>
    </source>
</evidence>
<keyword evidence="1" id="KW-0808">Transferase</keyword>
<keyword evidence="3" id="KW-0418">Kinase</keyword>
<keyword evidence="2" id="KW-0547">Nucleotide-binding</keyword>
<keyword evidence="6" id="KW-1185">Reference proteome</keyword>
<dbReference type="RefSeq" id="XP_031850907.1">
    <property type="nucleotide sequence ID" value="XM_031995016.1"/>
</dbReference>
<dbReference type="InterPro" id="IPR023865">
    <property type="entry name" value="Aliphatic_acid_kinase_CS"/>
</dbReference>
<dbReference type="GO" id="GO:0005524">
    <property type="term" value="F:ATP binding"/>
    <property type="evidence" value="ECO:0007669"/>
    <property type="project" value="UniProtKB-KW"/>
</dbReference>
<organism evidence="5 6">
    <name type="scientific">Magnusiomyces paraingens</name>
    <dbReference type="NCBI Taxonomy" id="2606893"/>
    <lineage>
        <taxon>Eukaryota</taxon>
        <taxon>Fungi</taxon>
        <taxon>Dikarya</taxon>
        <taxon>Ascomycota</taxon>
        <taxon>Saccharomycotina</taxon>
        <taxon>Dipodascomycetes</taxon>
        <taxon>Dipodascales</taxon>
        <taxon>Dipodascaceae</taxon>
        <taxon>Magnusiomyces</taxon>
    </lineage>
</organism>
<gene>
    <name evidence="5" type="ORF">SAPINGB_P000292</name>
</gene>
<evidence type="ECO:0000313" key="6">
    <source>
        <dbReference type="Proteomes" id="UP000398389"/>
    </source>
</evidence>
<dbReference type="PROSITE" id="PS01075">
    <property type="entry name" value="ACETATE_KINASE_1"/>
    <property type="match status" value="1"/>
</dbReference>
<dbReference type="EMBL" id="CABVLU010000001">
    <property type="protein sequence ID" value="VVT44080.1"/>
    <property type="molecule type" value="Genomic_DNA"/>
</dbReference>
<evidence type="ECO:0000256" key="4">
    <source>
        <dbReference type="ARBA" id="ARBA00022840"/>
    </source>
</evidence>
<name>A0A5E8B5B0_9ASCO</name>
<dbReference type="GO" id="GO:0016301">
    <property type="term" value="F:kinase activity"/>
    <property type="evidence" value="ECO:0007669"/>
    <property type="project" value="UniProtKB-KW"/>
</dbReference>
<protein>
    <submittedName>
        <fullName evidence="5">Uncharacterized protein</fullName>
    </submittedName>
</protein>
<accession>A0A5E8B5B0</accession>